<dbReference type="CDD" id="cd02440">
    <property type="entry name" value="AdoMet_MTases"/>
    <property type="match status" value="1"/>
</dbReference>
<dbReference type="HOGENOM" id="CLU_026434_6_1_5"/>
<dbReference type="RefSeq" id="WP_013933551.1">
    <property type="nucleotide sequence ID" value="NC_015709.1"/>
</dbReference>
<dbReference type="InterPro" id="IPR050723">
    <property type="entry name" value="CFA/CMAS"/>
</dbReference>
<evidence type="ECO:0000256" key="2">
    <source>
        <dbReference type="ARBA" id="ARBA00022603"/>
    </source>
</evidence>
<protein>
    <submittedName>
        <fullName evidence="6">Cyclopropane-fatty-acyl-phospholipid synthase</fullName>
    </submittedName>
</protein>
<evidence type="ECO:0000256" key="5">
    <source>
        <dbReference type="ARBA" id="ARBA00023098"/>
    </source>
</evidence>
<dbReference type="GO" id="GO:0008168">
    <property type="term" value="F:methyltransferase activity"/>
    <property type="evidence" value="ECO:0007669"/>
    <property type="project" value="UniProtKB-KW"/>
</dbReference>
<dbReference type="SUPFAM" id="SSF53335">
    <property type="entry name" value="S-adenosyl-L-methionine-dependent methyltransferases"/>
    <property type="match status" value="1"/>
</dbReference>
<dbReference type="InterPro" id="IPR029063">
    <property type="entry name" value="SAM-dependent_MTases_sf"/>
</dbReference>
<organism evidence="6 7">
    <name type="scientific">Zymomonas mobilis subsp. pomaceae (strain ATCC 29192 / DSM 22645 / JCM 10191 / CCUG 17912 / NBRC 13757 / NCIMB 11200 / NRRL B-4491 / Barker I)</name>
    <dbReference type="NCBI Taxonomy" id="579138"/>
    <lineage>
        <taxon>Bacteria</taxon>
        <taxon>Pseudomonadati</taxon>
        <taxon>Pseudomonadota</taxon>
        <taxon>Alphaproteobacteria</taxon>
        <taxon>Sphingomonadales</taxon>
        <taxon>Zymomonadaceae</taxon>
        <taxon>Zymomonas</taxon>
    </lineage>
</organism>
<proteinExistence type="inferred from homology"/>
<dbReference type="GO" id="GO:0008610">
    <property type="term" value="P:lipid biosynthetic process"/>
    <property type="evidence" value="ECO:0007669"/>
    <property type="project" value="InterPro"/>
</dbReference>
<dbReference type="InterPro" id="IPR003333">
    <property type="entry name" value="CMAS"/>
</dbReference>
<dbReference type="AlphaFoldDB" id="F8EU71"/>
<dbReference type="PANTHER" id="PTHR43667">
    <property type="entry name" value="CYCLOPROPANE-FATTY-ACYL-PHOSPHOLIPID SYNTHASE"/>
    <property type="match status" value="1"/>
</dbReference>
<evidence type="ECO:0000256" key="3">
    <source>
        <dbReference type="ARBA" id="ARBA00022679"/>
    </source>
</evidence>
<evidence type="ECO:0000256" key="1">
    <source>
        <dbReference type="ARBA" id="ARBA00010815"/>
    </source>
</evidence>
<dbReference type="eggNOG" id="COG2230">
    <property type="taxonomic scope" value="Bacteria"/>
</dbReference>
<gene>
    <name evidence="6" type="ordered locus">Zymop_0248</name>
</gene>
<sequence>MWLLDRFLKKLIRQGQLIIIESNGQRHTYGTVSKNTPITVRFHDPEAPDFVAIHPYMGSGEAYMDGRMTVDDEDILGLIDLILANTVSDRASMLEGGVIPRTIQSMANKFQRLNWKARSKQNVAHHYDLSDKLYHLFLDQDRQYSCGYFTDTHNSLDQAQLDKKIHIASKLALKSGQKILDIGCGWGGMALYLNRVADVDVLGITLSEEQLKVAKKRAEEAGVSDRVKFKLIDYRQVEGRFDRIVSVGMFEHVGPPYYKSFFNHCRDLLADDGVMLLHTIGRLGLPGTTDPWTNKYIFPGGYCPALSEVIGASEHSGLIVSDVETLRLHYMYTINHWYKRVMAAKADIIKLYDARFYRMWTFYLAGASAAFRFGQMCNYQIQYIKKRDSLPLTRDYMFENEAVLKASEY</sequence>
<dbReference type="Pfam" id="PF02353">
    <property type="entry name" value="CMAS"/>
    <property type="match status" value="1"/>
</dbReference>
<accession>F8EU71</accession>
<keyword evidence="5" id="KW-0443">Lipid metabolism</keyword>
<name>F8EU71_ZYMMT</name>
<dbReference type="STRING" id="579138.Zymop_0248"/>
<keyword evidence="2" id="KW-0489">Methyltransferase</keyword>
<keyword evidence="3" id="KW-0808">Transferase</keyword>
<dbReference type="EMBL" id="CP002865">
    <property type="protein sequence ID" value="AEI37151.1"/>
    <property type="molecule type" value="Genomic_DNA"/>
</dbReference>
<evidence type="ECO:0000313" key="7">
    <source>
        <dbReference type="Proteomes" id="UP000000491"/>
    </source>
</evidence>
<comment type="similarity">
    <text evidence="1">Belongs to the CFA/CMAS family.</text>
</comment>
<keyword evidence="4" id="KW-0949">S-adenosyl-L-methionine</keyword>
<dbReference type="KEGG" id="zmp:Zymop_0248"/>
<dbReference type="Proteomes" id="UP000000491">
    <property type="component" value="Chromosome"/>
</dbReference>
<evidence type="ECO:0000313" key="6">
    <source>
        <dbReference type="EMBL" id="AEI37151.1"/>
    </source>
</evidence>
<dbReference type="Gene3D" id="3.40.50.150">
    <property type="entry name" value="Vaccinia Virus protein VP39"/>
    <property type="match status" value="1"/>
</dbReference>
<dbReference type="PATRIC" id="fig|579138.3.peg.264"/>
<dbReference type="PIRSF" id="PIRSF003085">
    <property type="entry name" value="CMAS"/>
    <property type="match status" value="1"/>
</dbReference>
<evidence type="ECO:0000256" key="4">
    <source>
        <dbReference type="ARBA" id="ARBA00022691"/>
    </source>
</evidence>
<reference evidence="6 7" key="1">
    <citation type="journal article" date="2011" name="J. Bacteriol.">
        <title>Genome sequence of the ethanol-producing Zymomonas mobilis subsp. pomaceae lectotype strain ATCC 29192.</title>
        <authorList>
            <person name="Kouvelis V.N."/>
            <person name="Davenport K.W."/>
            <person name="Brettin T.S."/>
            <person name="Bruce D."/>
            <person name="Detter C."/>
            <person name="Han C.S."/>
            <person name="Nolan M."/>
            <person name="Tapia R."/>
            <person name="Damoulaki A."/>
            <person name="Kyrpides N.C."/>
            <person name="Typas M.A."/>
            <person name="Pappas K.M."/>
        </authorList>
    </citation>
    <scope>NUCLEOTIDE SEQUENCE [LARGE SCALE GENOMIC DNA]</scope>
    <source>
        <strain evidence="7">ATCC 29192 / DSM 22645 / JCM 10191 / CCUG 17912 / NBRC 13757 / NCIMB 11200 / NRRL B-4491 / Barker I</strain>
    </source>
</reference>
<dbReference type="GO" id="GO:0032259">
    <property type="term" value="P:methylation"/>
    <property type="evidence" value="ECO:0007669"/>
    <property type="project" value="UniProtKB-KW"/>
</dbReference>
<dbReference type="PANTHER" id="PTHR43667:SF1">
    <property type="entry name" value="CYCLOPROPANE-FATTY-ACYL-PHOSPHOLIPID SYNTHASE"/>
    <property type="match status" value="1"/>
</dbReference>